<reference evidence="2" key="1">
    <citation type="journal article" date="2014" name="Genome Announc.">
        <title>Draft genome sequence of Colletotrichum sublineola, a destructive pathogen of cultivated sorghum.</title>
        <authorList>
            <person name="Baroncelli R."/>
            <person name="Sanz-Martin J.M."/>
            <person name="Rech G.E."/>
            <person name="Sukno S.A."/>
            <person name="Thon M.R."/>
        </authorList>
    </citation>
    <scope>NUCLEOTIDE SEQUENCE [LARGE SCALE GENOMIC DNA]</scope>
    <source>
        <strain evidence="2">TX430BB</strain>
    </source>
</reference>
<dbReference type="STRING" id="1173701.A0A066XRF5"/>
<gene>
    <name evidence="1" type="ORF">CSUB01_11842</name>
</gene>
<evidence type="ECO:0000313" key="1">
    <source>
        <dbReference type="EMBL" id="KDN71803.1"/>
    </source>
</evidence>
<dbReference type="Proteomes" id="UP000027238">
    <property type="component" value="Unassembled WGS sequence"/>
</dbReference>
<dbReference type="AlphaFoldDB" id="A0A066XRF5"/>
<evidence type="ECO:0000313" key="2">
    <source>
        <dbReference type="Proteomes" id="UP000027238"/>
    </source>
</evidence>
<protein>
    <submittedName>
        <fullName evidence="1">Putative ABC-2 type transporter</fullName>
    </submittedName>
</protein>
<comment type="caution">
    <text evidence="1">The sequence shown here is derived from an EMBL/GenBank/DDBJ whole genome shotgun (WGS) entry which is preliminary data.</text>
</comment>
<name>A0A066XRF5_COLSU</name>
<accession>A0A066XRF5</accession>
<keyword evidence="2" id="KW-1185">Reference proteome</keyword>
<organism evidence="1 2">
    <name type="scientific">Colletotrichum sublineola</name>
    <name type="common">Sorghum anthracnose fungus</name>
    <dbReference type="NCBI Taxonomy" id="1173701"/>
    <lineage>
        <taxon>Eukaryota</taxon>
        <taxon>Fungi</taxon>
        <taxon>Dikarya</taxon>
        <taxon>Ascomycota</taxon>
        <taxon>Pezizomycotina</taxon>
        <taxon>Sordariomycetes</taxon>
        <taxon>Hypocreomycetidae</taxon>
        <taxon>Glomerellales</taxon>
        <taxon>Glomerellaceae</taxon>
        <taxon>Colletotrichum</taxon>
        <taxon>Colletotrichum graminicola species complex</taxon>
    </lineage>
</organism>
<proteinExistence type="predicted"/>
<dbReference type="EMBL" id="JMSE01000119">
    <property type="protein sequence ID" value="KDN71803.1"/>
    <property type="molecule type" value="Genomic_DNA"/>
</dbReference>
<sequence length="213" mass="23799">MESDGMLVDGSNYELSIKFGNFPYHAIWSLKHKVEAVRHRRTLRFPSPRAWCEMTEPHGAGPCSYASTHENMLTQFNIPKLGCTSITGDVHYGSMTAEEAQRPDHGLCNPPNDSLAPARRRVIQRRVLGQASRLAAQIHGHPAHVRQQGRALEYTKAVRARTDVPGLASIVILNQAGNGIYNLFDELLVLDNIKEMYYGPKALHGTPRLHLLQ</sequence>
<dbReference type="eggNOG" id="KOG0065">
    <property type="taxonomic scope" value="Eukaryota"/>
</dbReference>
<dbReference type="HOGENOM" id="CLU_1294327_0_0_1"/>